<reference evidence="4" key="1">
    <citation type="journal article" date="2014" name="Int. J. Syst. Evol. Microbiol.">
        <title>Complete genome sequence of Corynebacterium casei LMG S-19264T (=DSM 44701T), isolated from a smear-ripened cheese.</title>
        <authorList>
            <consortium name="US DOE Joint Genome Institute (JGI-PGF)"/>
            <person name="Walter F."/>
            <person name="Albersmeier A."/>
            <person name="Kalinowski J."/>
            <person name="Ruckert C."/>
        </authorList>
    </citation>
    <scope>NUCLEOTIDE SEQUENCE</scope>
    <source>
        <strain evidence="4">CGMCC 1.15758</strain>
    </source>
</reference>
<dbReference type="PANTHER" id="PTHR11364">
    <property type="entry name" value="THIOSULFATE SULFERTANSFERASE"/>
    <property type="match status" value="1"/>
</dbReference>
<evidence type="ECO:0000256" key="2">
    <source>
        <dbReference type="ARBA" id="ARBA00022737"/>
    </source>
</evidence>
<dbReference type="FunFam" id="3.40.250.10:FF:000001">
    <property type="entry name" value="Sulfurtransferase"/>
    <property type="match status" value="1"/>
</dbReference>
<dbReference type="InterPro" id="IPR036873">
    <property type="entry name" value="Rhodanese-like_dom_sf"/>
</dbReference>
<dbReference type="PROSITE" id="PS50206">
    <property type="entry name" value="RHODANESE_3"/>
    <property type="match status" value="2"/>
</dbReference>
<keyword evidence="5" id="KW-1185">Reference proteome</keyword>
<keyword evidence="2" id="KW-0677">Repeat</keyword>
<dbReference type="EMBL" id="BMJS01000030">
    <property type="protein sequence ID" value="GGG04125.1"/>
    <property type="molecule type" value="Genomic_DNA"/>
</dbReference>
<comment type="caution">
    <text evidence="4">The sequence shown here is derived from an EMBL/GenBank/DDBJ whole genome shotgun (WGS) entry which is preliminary data.</text>
</comment>
<proteinExistence type="predicted"/>
<protein>
    <submittedName>
        <fullName evidence="4">Sulfurtransferase</fullName>
    </submittedName>
</protein>
<dbReference type="OrthoDB" id="9781034at2"/>
<dbReference type="CDD" id="cd01448">
    <property type="entry name" value="TST_Repeat_1"/>
    <property type="match status" value="1"/>
</dbReference>
<dbReference type="CDD" id="cd01449">
    <property type="entry name" value="TST_Repeat_2"/>
    <property type="match status" value="1"/>
</dbReference>
<dbReference type="Gene3D" id="3.40.250.10">
    <property type="entry name" value="Rhodanese-like domain"/>
    <property type="match status" value="2"/>
</dbReference>
<dbReference type="SUPFAM" id="SSF52821">
    <property type="entry name" value="Rhodanese/Cell cycle control phosphatase"/>
    <property type="match status" value="2"/>
</dbReference>
<evidence type="ECO:0000259" key="3">
    <source>
        <dbReference type="PROSITE" id="PS50206"/>
    </source>
</evidence>
<dbReference type="InterPro" id="IPR045078">
    <property type="entry name" value="TST/MPST-like"/>
</dbReference>
<evidence type="ECO:0000313" key="5">
    <source>
        <dbReference type="Proteomes" id="UP000636949"/>
    </source>
</evidence>
<evidence type="ECO:0000256" key="1">
    <source>
        <dbReference type="ARBA" id="ARBA00022679"/>
    </source>
</evidence>
<dbReference type="RefSeq" id="WP_117003526.1">
    <property type="nucleotide sequence ID" value="NZ_BMJS01000030.1"/>
</dbReference>
<dbReference type="Proteomes" id="UP000636949">
    <property type="component" value="Unassembled WGS sequence"/>
</dbReference>
<dbReference type="AlphaFoldDB" id="A0A8J2Z699"/>
<evidence type="ECO:0000313" key="4">
    <source>
        <dbReference type="EMBL" id="GGG04125.1"/>
    </source>
</evidence>
<feature type="domain" description="Rhodanese" evidence="3">
    <location>
        <begin position="160"/>
        <end position="272"/>
    </location>
</feature>
<reference evidence="4" key="2">
    <citation type="submission" date="2020-09" db="EMBL/GenBank/DDBJ databases">
        <authorList>
            <person name="Sun Q."/>
            <person name="Zhou Y."/>
        </authorList>
    </citation>
    <scope>NUCLEOTIDE SEQUENCE</scope>
    <source>
        <strain evidence="4">CGMCC 1.15758</strain>
    </source>
</reference>
<organism evidence="4 5">
    <name type="scientific">Cysteiniphilum litorale</name>
    <dbReference type="NCBI Taxonomy" id="2056700"/>
    <lineage>
        <taxon>Bacteria</taxon>
        <taxon>Pseudomonadati</taxon>
        <taxon>Pseudomonadota</taxon>
        <taxon>Gammaproteobacteria</taxon>
        <taxon>Thiotrichales</taxon>
        <taxon>Fastidiosibacteraceae</taxon>
        <taxon>Cysteiniphilum</taxon>
    </lineage>
</organism>
<dbReference type="SMART" id="SM00450">
    <property type="entry name" value="RHOD"/>
    <property type="match status" value="2"/>
</dbReference>
<name>A0A8J2Z699_9GAMM</name>
<dbReference type="GO" id="GO:0004792">
    <property type="term" value="F:thiosulfate-cyanide sulfurtransferase activity"/>
    <property type="evidence" value="ECO:0007669"/>
    <property type="project" value="TreeGrafter"/>
</dbReference>
<sequence>MLHLKETTFVSTKWLHNNLNLPQLVILDATLTDKKCSASFIPQSRYFDLKQHFSDLNNSLPHTLPQAQDFALAAAKLGIHNDSIIVVYDQNGIYSSVRCWWMFKAMGHHNIYIIDGGLPQWLNDKLPTTTCYITAATEYFTATLTNGCFCDKEHILNNLDSKSAIVFDARSPARFSAREPETRDNLNSGHIPQSINMHYASVLDQGCFKSKETLAAMFATYAPSLQQPLIFTCGSGVTACILAAAAKLVGYRNISVYDGSWSEWGNKKLQLPFCQQNHILCDASPK</sequence>
<accession>A0A8J2Z699</accession>
<gene>
    <name evidence="4" type="primary">sseA</name>
    <name evidence="4" type="ORF">GCM10010995_22040</name>
</gene>
<feature type="domain" description="Rhodanese" evidence="3">
    <location>
        <begin position="20"/>
        <end position="130"/>
    </location>
</feature>
<dbReference type="Pfam" id="PF00581">
    <property type="entry name" value="Rhodanese"/>
    <property type="match status" value="2"/>
</dbReference>
<dbReference type="PANTHER" id="PTHR11364:SF27">
    <property type="entry name" value="SULFURTRANSFERASE"/>
    <property type="match status" value="1"/>
</dbReference>
<dbReference type="InterPro" id="IPR001763">
    <property type="entry name" value="Rhodanese-like_dom"/>
</dbReference>
<keyword evidence="1" id="KW-0808">Transferase</keyword>